<dbReference type="GO" id="GO:0046422">
    <property type="term" value="F:violaxanthin de-epoxidase activity"/>
    <property type="evidence" value="ECO:0007669"/>
    <property type="project" value="InterPro"/>
</dbReference>
<dbReference type="PANTHER" id="PTHR33970">
    <property type="entry name" value="VIOLAXANTHIN DE-EPOXIDASE, CHLOROPLASTIC-RELATED"/>
    <property type="match status" value="1"/>
</dbReference>
<dbReference type="STRING" id="88036.D8QN47"/>
<feature type="non-terminal residue" evidence="3">
    <location>
        <position position="1"/>
    </location>
</feature>
<sequence>PTAAAKLVAVIGENAVSPLQETPWLEVMNHMVKRLRWTDASFEMLVFTDESLPENREFSSAVAKADILLGLGLGNPDTVSWINSASSSVPTRICFDSTDNSGTWLGGVKVLPLESPVDRLRSIVPGTKLAKGLKVLDLVTNAWSRHSSDNVCFALLVLIDSYVAPVPLLKNLRATSLSQIQCMAKNCGKEILACLLDPSCRKALDCLTSCAPNDQVCSYRCIVSYETPTLEAISLCILQKNNCLGLSAEIQSQPVVKPLEKFRGQELTHTLAEDIFIGWLGTLKWSWRVAAGQNAAYDHFANQIQLYYRGTKNSMWYDPVFQVETLEGELVWRRRHYRARRGEVPGTFYFTVLDNGVVSKEFWRIVDCADDLSWGLFYYSGAATAAGQSYSGAVLVSPDGMWPGEQHSERVNAALGRCGIKLWEMYTVTNNRYGDEDDESGEEIPLGLPEGSKLHHHSSIVSSSRG</sequence>
<accession>D8QN47</accession>
<organism evidence="4">
    <name type="scientific">Selaginella moellendorffii</name>
    <name type="common">Spikemoss</name>
    <dbReference type="NCBI Taxonomy" id="88036"/>
    <lineage>
        <taxon>Eukaryota</taxon>
        <taxon>Viridiplantae</taxon>
        <taxon>Streptophyta</taxon>
        <taxon>Embryophyta</taxon>
        <taxon>Tracheophyta</taxon>
        <taxon>Lycopodiopsida</taxon>
        <taxon>Selaginellales</taxon>
        <taxon>Selaginellaceae</taxon>
        <taxon>Selaginella</taxon>
    </lineage>
</organism>
<dbReference type="InterPro" id="IPR012674">
    <property type="entry name" value="Calycin"/>
</dbReference>
<dbReference type="Pfam" id="PF07137">
    <property type="entry name" value="VDE"/>
    <property type="match status" value="1"/>
</dbReference>
<keyword evidence="4" id="KW-1185">Reference proteome</keyword>
<dbReference type="GO" id="GO:0010028">
    <property type="term" value="P:xanthophyll cycle"/>
    <property type="evidence" value="ECO:0007669"/>
    <property type="project" value="InterPro"/>
</dbReference>
<dbReference type="KEGG" id="smo:SELMODRAFT_74963"/>
<dbReference type="InterPro" id="IPR010788">
    <property type="entry name" value="VDE_dom"/>
</dbReference>
<dbReference type="InParanoid" id="D8QN47"/>
<gene>
    <name evidence="3" type="ORF">SELMODRAFT_74963</name>
</gene>
<evidence type="ECO:0000313" key="3">
    <source>
        <dbReference type="EMBL" id="EFJ38043.1"/>
    </source>
</evidence>
<dbReference type="PANTHER" id="PTHR33970:SF2">
    <property type="entry name" value="OS01G0716400 PROTEIN"/>
    <property type="match status" value="1"/>
</dbReference>
<dbReference type="FunCoup" id="D8QN47">
    <property type="interactions" value="1204"/>
</dbReference>
<dbReference type="AlphaFoldDB" id="D8QN47"/>
<dbReference type="HOGENOM" id="CLU_033125_0_0_1"/>
<dbReference type="Gene3D" id="2.40.128.20">
    <property type="match status" value="1"/>
</dbReference>
<dbReference type="Proteomes" id="UP000001514">
    <property type="component" value="Unassembled WGS sequence"/>
</dbReference>
<dbReference type="EMBL" id="GL377565">
    <property type="protein sequence ID" value="EFJ38043.1"/>
    <property type="molecule type" value="Genomic_DNA"/>
</dbReference>
<reference evidence="3 4" key="1">
    <citation type="journal article" date="2011" name="Science">
        <title>The Selaginella genome identifies genetic changes associated with the evolution of vascular plants.</title>
        <authorList>
            <person name="Banks J.A."/>
            <person name="Nishiyama T."/>
            <person name="Hasebe M."/>
            <person name="Bowman J.L."/>
            <person name="Gribskov M."/>
            <person name="dePamphilis C."/>
            <person name="Albert V.A."/>
            <person name="Aono N."/>
            <person name="Aoyama T."/>
            <person name="Ambrose B.A."/>
            <person name="Ashton N.W."/>
            <person name="Axtell M.J."/>
            <person name="Barker E."/>
            <person name="Barker M.S."/>
            <person name="Bennetzen J.L."/>
            <person name="Bonawitz N.D."/>
            <person name="Chapple C."/>
            <person name="Cheng C."/>
            <person name="Correa L.G."/>
            <person name="Dacre M."/>
            <person name="DeBarry J."/>
            <person name="Dreyer I."/>
            <person name="Elias M."/>
            <person name="Engstrom E.M."/>
            <person name="Estelle M."/>
            <person name="Feng L."/>
            <person name="Finet C."/>
            <person name="Floyd S.K."/>
            <person name="Frommer W.B."/>
            <person name="Fujita T."/>
            <person name="Gramzow L."/>
            <person name="Gutensohn M."/>
            <person name="Harholt J."/>
            <person name="Hattori M."/>
            <person name="Heyl A."/>
            <person name="Hirai T."/>
            <person name="Hiwatashi Y."/>
            <person name="Ishikawa M."/>
            <person name="Iwata M."/>
            <person name="Karol K.G."/>
            <person name="Koehler B."/>
            <person name="Kolukisaoglu U."/>
            <person name="Kubo M."/>
            <person name="Kurata T."/>
            <person name="Lalonde S."/>
            <person name="Li K."/>
            <person name="Li Y."/>
            <person name="Litt A."/>
            <person name="Lyons E."/>
            <person name="Manning G."/>
            <person name="Maruyama T."/>
            <person name="Michael T.P."/>
            <person name="Mikami K."/>
            <person name="Miyazaki S."/>
            <person name="Morinaga S."/>
            <person name="Murata T."/>
            <person name="Mueller-Roeber B."/>
            <person name="Nelson D.R."/>
            <person name="Obara M."/>
            <person name="Oguri Y."/>
            <person name="Olmstead R.G."/>
            <person name="Onodera N."/>
            <person name="Petersen B.L."/>
            <person name="Pils B."/>
            <person name="Prigge M."/>
            <person name="Rensing S.A."/>
            <person name="Riano-Pachon D.M."/>
            <person name="Roberts A.W."/>
            <person name="Sato Y."/>
            <person name="Scheller H.V."/>
            <person name="Schulz B."/>
            <person name="Schulz C."/>
            <person name="Shakirov E.V."/>
            <person name="Shibagaki N."/>
            <person name="Shinohara N."/>
            <person name="Shippen D.E."/>
            <person name="Soerensen I."/>
            <person name="Sotooka R."/>
            <person name="Sugimoto N."/>
            <person name="Sugita M."/>
            <person name="Sumikawa N."/>
            <person name="Tanurdzic M."/>
            <person name="Theissen G."/>
            <person name="Ulvskov P."/>
            <person name="Wakazuki S."/>
            <person name="Weng J.K."/>
            <person name="Willats W.W."/>
            <person name="Wipf D."/>
            <person name="Wolf P.G."/>
            <person name="Yang L."/>
            <person name="Zimmer A.D."/>
            <person name="Zhu Q."/>
            <person name="Mitros T."/>
            <person name="Hellsten U."/>
            <person name="Loque D."/>
            <person name="Otillar R."/>
            <person name="Salamov A."/>
            <person name="Schmutz J."/>
            <person name="Shapiro H."/>
            <person name="Lindquist E."/>
            <person name="Lucas S."/>
            <person name="Rokhsar D."/>
            <person name="Grigoriev I.V."/>
        </authorList>
    </citation>
    <scope>NUCLEOTIDE SEQUENCE [LARGE SCALE GENOMIC DNA]</scope>
</reference>
<dbReference type="GO" id="GO:0016491">
    <property type="term" value="F:oxidoreductase activity"/>
    <property type="evidence" value="ECO:0000318"/>
    <property type="project" value="GO_Central"/>
</dbReference>
<dbReference type="InterPro" id="IPR044682">
    <property type="entry name" value="VDE"/>
</dbReference>
<dbReference type="OrthoDB" id="420426at2759"/>
<evidence type="ECO:0000256" key="1">
    <source>
        <dbReference type="SAM" id="MobiDB-lite"/>
    </source>
</evidence>
<name>D8QN47_SELML</name>
<feature type="region of interest" description="Disordered" evidence="1">
    <location>
        <begin position="434"/>
        <end position="466"/>
    </location>
</feature>
<feature type="domain" description="VDE lipocalin" evidence="2">
    <location>
        <begin position="180"/>
        <end position="430"/>
    </location>
</feature>
<dbReference type="OMA" id="WIQTNSN"/>
<evidence type="ECO:0000313" key="4">
    <source>
        <dbReference type="Proteomes" id="UP000001514"/>
    </source>
</evidence>
<protein>
    <recommendedName>
        <fullName evidence="2">VDE lipocalin domain-containing protein</fullName>
    </recommendedName>
</protein>
<evidence type="ECO:0000259" key="2">
    <source>
        <dbReference type="Pfam" id="PF07137"/>
    </source>
</evidence>
<dbReference type="eggNOG" id="ENOG502QUXT">
    <property type="taxonomic scope" value="Eukaryota"/>
</dbReference>
<proteinExistence type="predicted"/>
<dbReference type="Gramene" id="EFJ38043">
    <property type="protein sequence ID" value="EFJ38043"/>
    <property type="gene ID" value="SELMODRAFT_74963"/>
</dbReference>